<gene>
    <name evidence="4" type="ORF">K933_14013</name>
</gene>
<keyword evidence="2" id="KW-0472">Membrane</keyword>
<dbReference type="Pfam" id="PF23921">
    <property type="entry name" value="DUF7260"/>
    <property type="match status" value="1"/>
</dbReference>
<accession>V4GQS6</accession>
<evidence type="ECO:0000259" key="3">
    <source>
        <dbReference type="Pfam" id="PF23921"/>
    </source>
</evidence>
<reference evidence="4 5" key="1">
    <citation type="journal article" date="2013" name="Genome Announc.">
        <title>Draft Genome Sequence of 'Candidatus Halobonum tyrrellensis' Strain G22, Isolated from the Hypersaline Waters of Lake Tyrrell, Australia.</title>
        <authorList>
            <person name="Ugalde J.A."/>
            <person name="Narasingarao P."/>
            <person name="Kuo S."/>
            <person name="Podell S."/>
            <person name="Allen E.E."/>
        </authorList>
    </citation>
    <scope>NUCLEOTIDE SEQUENCE [LARGE SCALE GENOMIC DNA]</scope>
    <source>
        <strain evidence="4 5">G22</strain>
    </source>
</reference>
<evidence type="ECO:0000313" key="5">
    <source>
        <dbReference type="Proteomes" id="UP000017840"/>
    </source>
</evidence>
<keyword evidence="5" id="KW-1185">Reference proteome</keyword>
<evidence type="ECO:0000256" key="1">
    <source>
        <dbReference type="SAM" id="MobiDB-lite"/>
    </source>
</evidence>
<keyword evidence="2" id="KW-0812">Transmembrane</keyword>
<keyword evidence="2" id="KW-1133">Transmembrane helix</keyword>
<comment type="caution">
    <text evidence="4">The sequence shown here is derived from an EMBL/GenBank/DDBJ whole genome shotgun (WGS) entry which is preliminary data.</text>
</comment>
<name>V4GQS6_9EURY</name>
<evidence type="ECO:0000256" key="2">
    <source>
        <dbReference type="SAM" id="Phobius"/>
    </source>
</evidence>
<feature type="domain" description="DUF7260" evidence="3">
    <location>
        <begin position="38"/>
        <end position="272"/>
    </location>
</feature>
<dbReference type="EMBL" id="ASGZ01000059">
    <property type="protein sequence ID" value="ESP87396.1"/>
    <property type="molecule type" value="Genomic_DNA"/>
</dbReference>
<dbReference type="STRING" id="1324957.K933_14013"/>
<protein>
    <recommendedName>
        <fullName evidence="3">DUF7260 domain-containing protein</fullName>
    </recommendedName>
</protein>
<proteinExistence type="predicted"/>
<dbReference type="AlphaFoldDB" id="V4GQS6"/>
<evidence type="ECO:0000313" key="4">
    <source>
        <dbReference type="EMBL" id="ESP87396.1"/>
    </source>
</evidence>
<dbReference type="Proteomes" id="UP000017840">
    <property type="component" value="Unassembled WGS sequence"/>
</dbReference>
<sequence>MESICRAADCGYPGVAVGVAVLCLTAAFLLLGGAVLVRLRDAQEAVSTERSRTSAERDAFDRFRRRVVRLDPDTPHPPDPPSAGGGVLATAGSAVEGASLGDAREAYAETVMATPHYEEEYDESLPQSLAAEFGDGVAGAMVGGGALTPQLRSTLVASAERAREERAELLADLDREEAGIDAASDVLAPAADAAAEVTETDLDYSSYTDLVADYERLEWHERRIEALLRDRQATVHDRESERPHWYEYLYGCLSSPYPVVGAATEALVELSAARDRIASAASKR</sequence>
<feature type="region of interest" description="Disordered" evidence="1">
    <location>
        <begin position="70"/>
        <end position="89"/>
    </location>
</feature>
<feature type="transmembrane region" description="Helical" evidence="2">
    <location>
        <begin position="12"/>
        <end position="37"/>
    </location>
</feature>
<dbReference type="InterPro" id="IPR055684">
    <property type="entry name" value="DUF7260"/>
</dbReference>
<dbReference type="eggNOG" id="arCOG06167">
    <property type="taxonomic scope" value="Archaea"/>
</dbReference>
<organism evidence="4 5">
    <name type="scientific">Candidatus Halobonum tyrrellensis G22</name>
    <dbReference type="NCBI Taxonomy" id="1324957"/>
    <lineage>
        <taxon>Archaea</taxon>
        <taxon>Methanobacteriati</taxon>
        <taxon>Methanobacteriota</taxon>
        <taxon>Stenosarchaea group</taxon>
        <taxon>Halobacteria</taxon>
        <taxon>Halobacteriales</taxon>
        <taxon>Haloferacaceae</taxon>
        <taxon>Candidatus Halobonum</taxon>
    </lineage>
</organism>